<gene>
    <name evidence="1" type="ORF">PoB_006413900</name>
</gene>
<evidence type="ECO:0008006" key="3">
    <source>
        <dbReference type="Google" id="ProtNLM"/>
    </source>
</evidence>
<dbReference type="AlphaFoldDB" id="A0AAV4D0F6"/>
<sequence length="84" mass="8832">MLRRVKEKCFTSAVPVGSAAPVACARTMVGATGDSRFVVPPAPYSVWAASAALSQRIYVSVVSVLQARAGRPTRNPATGKWLSV</sequence>
<comment type="caution">
    <text evidence="1">The sequence shown here is derived from an EMBL/GenBank/DDBJ whole genome shotgun (WGS) entry which is preliminary data.</text>
</comment>
<proteinExistence type="predicted"/>
<accession>A0AAV4D0F6</accession>
<dbReference type="EMBL" id="BLXT01007282">
    <property type="protein sequence ID" value="GFO37634.1"/>
    <property type="molecule type" value="Genomic_DNA"/>
</dbReference>
<protein>
    <recommendedName>
        <fullName evidence="3">Secreted protein</fullName>
    </recommendedName>
</protein>
<organism evidence="1 2">
    <name type="scientific">Plakobranchus ocellatus</name>
    <dbReference type="NCBI Taxonomy" id="259542"/>
    <lineage>
        <taxon>Eukaryota</taxon>
        <taxon>Metazoa</taxon>
        <taxon>Spiralia</taxon>
        <taxon>Lophotrochozoa</taxon>
        <taxon>Mollusca</taxon>
        <taxon>Gastropoda</taxon>
        <taxon>Heterobranchia</taxon>
        <taxon>Euthyneura</taxon>
        <taxon>Panpulmonata</taxon>
        <taxon>Sacoglossa</taxon>
        <taxon>Placobranchoidea</taxon>
        <taxon>Plakobranchidae</taxon>
        <taxon>Plakobranchus</taxon>
    </lineage>
</organism>
<name>A0AAV4D0F6_9GAST</name>
<dbReference type="Proteomes" id="UP000735302">
    <property type="component" value="Unassembled WGS sequence"/>
</dbReference>
<evidence type="ECO:0000313" key="2">
    <source>
        <dbReference type="Proteomes" id="UP000735302"/>
    </source>
</evidence>
<keyword evidence="2" id="KW-1185">Reference proteome</keyword>
<evidence type="ECO:0000313" key="1">
    <source>
        <dbReference type="EMBL" id="GFO37634.1"/>
    </source>
</evidence>
<reference evidence="1 2" key="1">
    <citation type="journal article" date="2021" name="Elife">
        <title>Chloroplast acquisition without the gene transfer in kleptoplastic sea slugs, Plakobranchus ocellatus.</title>
        <authorList>
            <person name="Maeda T."/>
            <person name="Takahashi S."/>
            <person name="Yoshida T."/>
            <person name="Shimamura S."/>
            <person name="Takaki Y."/>
            <person name="Nagai Y."/>
            <person name="Toyoda A."/>
            <person name="Suzuki Y."/>
            <person name="Arimoto A."/>
            <person name="Ishii H."/>
            <person name="Satoh N."/>
            <person name="Nishiyama T."/>
            <person name="Hasebe M."/>
            <person name="Maruyama T."/>
            <person name="Minagawa J."/>
            <person name="Obokata J."/>
            <person name="Shigenobu S."/>
        </authorList>
    </citation>
    <scope>NUCLEOTIDE SEQUENCE [LARGE SCALE GENOMIC DNA]</scope>
</reference>